<dbReference type="InterPro" id="IPR041647">
    <property type="entry name" value="IRK_C"/>
</dbReference>
<evidence type="ECO:0000256" key="3">
    <source>
        <dbReference type="ARBA" id="ARBA00022538"/>
    </source>
</evidence>
<dbReference type="GO" id="GO:0034765">
    <property type="term" value="P:regulation of monoatomic ion transmembrane transport"/>
    <property type="evidence" value="ECO:0007669"/>
    <property type="project" value="TreeGrafter"/>
</dbReference>
<dbReference type="Proteomes" id="UP001187531">
    <property type="component" value="Unassembled WGS sequence"/>
</dbReference>
<protein>
    <submittedName>
        <fullName evidence="17">Uncharacterized protein</fullName>
    </submittedName>
</protein>
<comment type="similarity">
    <text evidence="12">Belongs to the inward rectifier-type potassium channel (TC 1.A.2.1) family.</text>
</comment>
<dbReference type="GO" id="GO:0005242">
    <property type="term" value="F:inward rectifier potassium channel activity"/>
    <property type="evidence" value="ECO:0007669"/>
    <property type="project" value="InterPro"/>
</dbReference>
<evidence type="ECO:0000256" key="14">
    <source>
        <dbReference type="SAM" id="Phobius"/>
    </source>
</evidence>
<evidence type="ECO:0000256" key="10">
    <source>
        <dbReference type="ARBA" id="ARBA00023303"/>
    </source>
</evidence>
<evidence type="ECO:0000256" key="7">
    <source>
        <dbReference type="ARBA" id="ARBA00022989"/>
    </source>
</evidence>
<keyword evidence="10 12" id="KW-0407">Ion channel</keyword>
<dbReference type="GO" id="GO:1990573">
    <property type="term" value="P:potassium ion import across plasma membrane"/>
    <property type="evidence" value="ECO:0007669"/>
    <property type="project" value="TreeGrafter"/>
</dbReference>
<accession>A0AA88L6H1</accession>
<feature type="domain" description="Inward rectifier potassium channel C-terminal" evidence="16">
    <location>
        <begin position="201"/>
        <end position="374"/>
    </location>
</feature>
<gene>
    <name evidence="17" type="ORF">QYM36_009048</name>
</gene>
<evidence type="ECO:0000256" key="2">
    <source>
        <dbReference type="ARBA" id="ARBA00022448"/>
    </source>
</evidence>
<organism evidence="17 18">
    <name type="scientific">Artemia franciscana</name>
    <name type="common">Brine shrimp</name>
    <name type="synonym">Artemia sanfranciscana</name>
    <dbReference type="NCBI Taxonomy" id="6661"/>
    <lineage>
        <taxon>Eukaryota</taxon>
        <taxon>Metazoa</taxon>
        <taxon>Ecdysozoa</taxon>
        <taxon>Arthropoda</taxon>
        <taxon>Crustacea</taxon>
        <taxon>Branchiopoda</taxon>
        <taxon>Anostraca</taxon>
        <taxon>Artemiidae</taxon>
        <taxon>Artemia</taxon>
    </lineage>
</organism>
<evidence type="ECO:0000256" key="6">
    <source>
        <dbReference type="ARBA" id="ARBA00022958"/>
    </source>
</evidence>
<feature type="compositionally biased region" description="Basic and acidic residues" evidence="13">
    <location>
        <begin position="452"/>
        <end position="469"/>
    </location>
</feature>
<dbReference type="Gene3D" id="2.60.40.1400">
    <property type="entry name" value="G protein-activated inward rectifier potassium channel 1"/>
    <property type="match status" value="1"/>
</dbReference>
<evidence type="ECO:0000259" key="15">
    <source>
        <dbReference type="Pfam" id="PF01007"/>
    </source>
</evidence>
<evidence type="ECO:0000256" key="13">
    <source>
        <dbReference type="SAM" id="MobiDB-lite"/>
    </source>
</evidence>
<dbReference type="PANTHER" id="PTHR11767">
    <property type="entry name" value="INWARD RECTIFIER POTASSIUM CHANNEL"/>
    <property type="match status" value="1"/>
</dbReference>
<feature type="transmembrane region" description="Helical" evidence="14">
    <location>
        <begin position="164"/>
        <end position="189"/>
    </location>
</feature>
<dbReference type="Gene3D" id="1.10.287.70">
    <property type="match status" value="1"/>
</dbReference>
<keyword evidence="3 12" id="KW-0633">Potassium transport</keyword>
<dbReference type="InterPro" id="IPR013518">
    <property type="entry name" value="K_chnl_inward-rec_Kir_cyto"/>
</dbReference>
<comment type="caution">
    <text evidence="17">The sequence shown here is derived from an EMBL/GenBank/DDBJ whole genome shotgun (WGS) entry which is preliminary data.</text>
</comment>
<evidence type="ECO:0000256" key="8">
    <source>
        <dbReference type="ARBA" id="ARBA00023065"/>
    </source>
</evidence>
<evidence type="ECO:0000256" key="4">
    <source>
        <dbReference type="ARBA" id="ARBA00022692"/>
    </source>
</evidence>
<dbReference type="EMBL" id="JAVRJZ010000013">
    <property type="protein sequence ID" value="KAK2714689.1"/>
    <property type="molecule type" value="Genomic_DNA"/>
</dbReference>
<dbReference type="Pfam" id="PF17655">
    <property type="entry name" value="IRK_C"/>
    <property type="match status" value="1"/>
</dbReference>
<dbReference type="GO" id="GO:0034702">
    <property type="term" value="C:monoatomic ion channel complex"/>
    <property type="evidence" value="ECO:0007669"/>
    <property type="project" value="UniProtKB-KW"/>
</dbReference>
<dbReference type="AlphaFoldDB" id="A0AA88L6H1"/>
<keyword evidence="6 12" id="KW-0630">Potassium</keyword>
<evidence type="ECO:0000313" key="18">
    <source>
        <dbReference type="Proteomes" id="UP001187531"/>
    </source>
</evidence>
<dbReference type="Pfam" id="PF01007">
    <property type="entry name" value="IRK"/>
    <property type="match status" value="1"/>
</dbReference>
<dbReference type="InterPro" id="IPR016449">
    <property type="entry name" value="K_chnl_inward-rec_Kir"/>
</dbReference>
<dbReference type="PRINTS" id="PR01320">
    <property type="entry name" value="KIRCHANNEL"/>
</dbReference>
<keyword evidence="4 12" id="KW-0812">Transmembrane</keyword>
<keyword evidence="2 12" id="KW-0813">Transport</keyword>
<keyword evidence="8 12" id="KW-0406">Ion transport</keyword>
<evidence type="ECO:0000256" key="9">
    <source>
        <dbReference type="ARBA" id="ARBA00023136"/>
    </source>
</evidence>
<proteinExistence type="inferred from homology"/>
<comment type="catalytic activity">
    <reaction evidence="11">
        <text>K(+)(in) = K(+)(out)</text>
        <dbReference type="Rhea" id="RHEA:29463"/>
        <dbReference type="ChEBI" id="CHEBI:29103"/>
    </reaction>
</comment>
<dbReference type="SUPFAM" id="SSF81324">
    <property type="entry name" value="Voltage-gated potassium channels"/>
    <property type="match status" value="1"/>
</dbReference>
<keyword evidence="18" id="KW-1185">Reference proteome</keyword>
<dbReference type="GO" id="GO:0005886">
    <property type="term" value="C:plasma membrane"/>
    <property type="evidence" value="ECO:0007669"/>
    <property type="project" value="TreeGrafter"/>
</dbReference>
<evidence type="ECO:0000256" key="12">
    <source>
        <dbReference type="RuleBase" id="RU003822"/>
    </source>
</evidence>
<keyword evidence="7 14" id="KW-1133">Transmembrane helix</keyword>
<dbReference type="SUPFAM" id="SSF81296">
    <property type="entry name" value="E set domains"/>
    <property type="match status" value="1"/>
</dbReference>
<evidence type="ECO:0000256" key="5">
    <source>
        <dbReference type="ARBA" id="ARBA00022882"/>
    </source>
</evidence>
<dbReference type="InterPro" id="IPR040445">
    <property type="entry name" value="Kir_TM"/>
</dbReference>
<feature type="region of interest" description="Disordered" evidence="13">
    <location>
        <begin position="445"/>
        <end position="469"/>
    </location>
</feature>
<keyword evidence="9 14" id="KW-0472">Membrane</keyword>
<dbReference type="InterPro" id="IPR014756">
    <property type="entry name" value="Ig_E-set"/>
</dbReference>
<dbReference type="FunFam" id="2.60.40.1400:FF:000001">
    <property type="entry name" value="G protein-activated inward rectifier potassium channel 2"/>
    <property type="match status" value="1"/>
</dbReference>
<evidence type="ECO:0000259" key="16">
    <source>
        <dbReference type="Pfam" id="PF17655"/>
    </source>
</evidence>
<feature type="transmembrane region" description="Helical" evidence="14">
    <location>
        <begin position="81"/>
        <end position="104"/>
    </location>
</feature>
<name>A0AA88L6H1_ARTSF</name>
<feature type="domain" description="Potassium channel inwardly rectifying transmembrane" evidence="15">
    <location>
        <begin position="46"/>
        <end position="194"/>
    </location>
</feature>
<dbReference type="FunFam" id="1.10.287.70:FF:000078">
    <property type="entry name" value="Putative Inward rectifier potassium channel"/>
    <property type="match status" value="1"/>
</dbReference>
<evidence type="ECO:0000256" key="1">
    <source>
        <dbReference type="ARBA" id="ARBA00004141"/>
    </source>
</evidence>
<evidence type="ECO:0000256" key="11">
    <source>
        <dbReference type="ARBA" id="ARBA00034430"/>
    </source>
</evidence>
<comment type="subcellular location">
    <subcellularLocation>
        <location evidence="1 12">Membrane</location>
        <topology evidence="1 12">Multi-pass membrane protein</topology>
    </subcellularLocation>
</comment>
<dbReference type="PANTHER" id="PTHR11767:SF102">
    <property type="entry name" value="INWARDLY RECTIFYING POTASSIUM CHANNEL 1, ISOFORM F"/>
    <property type="match status" value="1"/>
</dbReference>
<sequence>MAVEEKEKNGTPNALLGIDSESPRRTFSLRYRQAKLYSRRMRQRVVLKNGDCNVVKTNLTKRRLRYLADIFTTLVDIQWRWTLLVFTLSFIMSWLIFAALWFLVCFTHGDLEIENLPDGPMQSSGNFTPCVMEIYNFASCFLFSLETQHTIGYGTRHTTEECPVAIVVMCCQSISGVMIQAFMVGVVFAKLSRPKMRAQTLLFSRNAVICLRDGMLCLMFRVGDMRKSHIINASVRAQIIRTKVTQEGELIQYYQQDLPVGAENGDNSIFFVWPITIVHIVNSASPLYNLSAADILKEKFEIVIILEGTVESTSMTTQARSSYIPTEILWGHRFQNMVSFRKDTATHNIDYSLFDSTYEVDTPLCSARELDEFKRAKEETGETVIQFPPDQILPGLGAYSPLTPSSNGSQFYNVYTTFNSIGPFDRNTRFPVGAADVFGPLLLPPLNAPERPQSRDGRDGDVTKKLLEA</sequence>
<reference evidence="17" key="1">
    <citation type="submission" date="2023-07" db="EMBL/GenBank/DDBJ databases">
        <title>Chromosome-level genome assembly of Artemia franciscana.</title>
        <authorList>
            <person name="Jo E."/>
        </authorList>
    </citation>
    <scope>NUCLEOTIDE SEQUENCE</scope>
    <source>
        <tissue evidence="17">Whole body</tissue>
    </source>
</reference>
<evidence type="ECO:0000313" key="17">
    <source>
        <dbReference type="EMBL" id="KAK2714689.1"/>
    </source>
</evidence>
<keyword evidence="5 12" id="KW-0851">Voltage-gated channel</keyword>